<dbReference type="PANTHER" id="PTHR12555">
    <property type="entry name" value="UBIQUITIN FUSION DEGRADATON PROTEIN 1"/>
    <property type="match status" value="1"/>
</dbReference>
<dbReference type="GO" id="GO:0031593">
    <property type="term" value="F:polyubiquitin modification-dependent protein binding"/>
    <property type="evidence" value="ECO:0007669"/>
    <property type="project" value="TreeGrafter"/>
</dbReference>
<dbReference type="Pfam" id="PF03152">
    <property type="entry name" value="UFD1_N1"/>
    <property type="match status" value="1"/>
</dbReference>
<dbReference type="Proteomes" id="UP000291084">
    <property type="component" value="Chromosome 7"/>
</dbReference>
<evidence type="ECO:0000256" key="3">
    <source>
        <dbReference type="SAM" id="MobiDB-lite"/>
    </source>
</evidence>
<feature type="compositionally biased region" description="Basic and acidic residues" evidence="3">
    <location>
        <begin position="362"/>
        <end position="376"/>
    </location>
</feature>
<feature type="region of interest" description="Disordered" evidence="3">
    <location>
        <begin position="304"/>
        <end position="379"/>
    </location>
</feature>
<dbReference type="InterPro" id="IPR042299">
    <property type="entry name" value="Ufd1-like_Nn"/>
</dbReference>
<reference evidence="6 7" key="1">
    <citation type="journal article" date="2015" name="Sci. Rep.">
        <title>The power of single molecule real-time sequencing technology in the de novo assembly of a eukaryotic genome.</title>
        <authorList>
            <person name="Sakai H."/>
            <person name="Naito K."/>
            <person name="Ogiso-Tanaka E."/>
            <person name="Takahashi Y."/>
            <person name="Iseki K."/>
            <person name="Muto C."/>
            <person name="Satou K."/>
            <person name="Teruya K."/>
            <person name="Shiroma A."/>
            <person name="Shimoji M."/>
            <person name="Hirano T."/>
            <person name="Itoh T."/>
            <person name="Kaga A."/>
            <person name="Tomooka N."/>
        </authorList>
    </citation>
    <scope>NUCLEOTIDE SEQUENCE [LARGE SCALE GENOMIC DNA]</scope>
    <source>
        <strain evidence="7">cv. Shumari</strain>
    </source>
</reference>
<evidence type="ECO:0000313" key="7">
    <source>
        <dbReference type="Proteomes" id="UP000291084"/>
    </source>
</evidence>
<feature type="compositionally biased region" description="Polar residues" evidence="3">
    <location>
        <begin position="304"/>
        <end position="322"/>
    </location>
</feature>
<feature type="compositionally biased region" description="Basic and acidic residues" evidence="3">
    <location>
        <begin position="506"/>
        <end position="517"/>
    </location>
</feature>
<dbReference type="Pfam" id="PF24842">
    <property type="entry name" value="UFD1_N2"/>
    <property type="match status" value="1"/>
</dbReference>
<dbReference type="GO" id="GO:0036503">
    <property type="term" value="P:ERAD pathway"/>
    <property type="evidence" value="ECO:0007669"/>
    <property type="project" value="TreeGrafter"/>
</dbReference>
<sequence>MAYYGNDRCGTFEQYYRCYPVSFIDKSHLEKGDKIIMPPSALDRLASLHIEYPMLFQLINPSAERVTHCGVLEFVADEGIIYIPYWVDDGKYAPPRGRPFICEKHQPYKSNLCEAAASHKGFFRYLQSKSHVSILLQHLDMPLVMCQLICSFFLLIIHSLETSLRSYSCLTTGDTIMVQYNKKKYYIDVVGTRPSPAVSIIETDCEVDFAPPLDYKEPKKQAKVDRRRPKVEDEPPKKIARFNSFSGFSRRLDGKASLEPVEQTSLPELKQKQYHKEINNSDAKPTNTASHGALGKLVLKSNATTSSNKATPKVSQESQCQDKSQEEGDPKFKPFIPFSGSGRRLGGKTSAHPVEVASFPELHQKETDKEMKDSDSKPVNIASRMASGKLVCGINAASSSCQATSKTSHENKWQEKFLEEEDPKYKPFIPFSGMGRRLGGKASTRTVEETSRPKLKHKETDKEMKNSDSKPTNTASCRSSENLVFGSNVTTSSFQATPKFNPGNKSQEKSQKEEQLKFKPFTGKKHTLMD</sequence>
<gene>
    <name evidence="6" type="primary">Vigan.07G048700</name>
    <name evidence="6" type="ORF">VIGAN_07048700</name>
</gene>
<feature type="domain" description="Ubiquitin fusion degradation protein UFD1 N-terminal subdomain 2" evidence="5">
    <location>
        <begin position="160"/>
        <end position="212"/>
    </location>
</feature>
<keyword evidence="7" id="KW-1185">Reference proteome</keyword>
<feature type="domain" description="Ubiquitin fusion degradation protein UFD1 N-terminal subdomain 1" evidence="4">
    <location>
        <begin position="12"/>
        <end position="87"/>
    </location>
</feature>
<dbReference type="Gene3D" id="3.10.330.10">
    <property type="match status" value="1"/>
</dbReference>
<comment type="similarity">
    <text evidence="1">Belongs to the UFD1 family.</text>
</comment>
<dbReference type="InterPro" id="IPR055418">
    <property type="entry name" value="UFD1_N2"/>
</dbReference>
<organism evidence="6 7">
    <name type="scientific">Vigna angularis var. angularis</name>
    <dbReference type="NCBI Taxonomy" id="157739"/>
    <lineage>
        <taxon>Eukaryota</taxon>
        <taxon>Viridiplantae</taxon>
        <taxon>Streptophyta</taxon>
        <taxon>Embryophyta</taxon>
        <taxon>Tracheophyta</taxon>
        <taxon>Spermatophyta</taxon>
        <taxon>Magnoliopsida</taxon>
        <taxon>eudicotyledons</taxon>
        <taxon>Gunneridae</taxon>
        <taxon>Pentapetalae</taxon>
        <taxon>rosids</taxon>
        <taxon>fabids</taxon>
        <taxon>Fabales</taxon>
        <taxon>Fabaceae</taxon>
        <taxon>Papilionoideae</taxon>
        <taxon>50 kb inversion clade</taxon>
        <taxon>NPAAA clade</taxon>
        <taxon>indigoferoid/millettioid clade</taxon>
        <taxon>Phaseoleae</taxon>
        <taxon>Vigna</taxon>
    </lineage>
</organism>
<evidence type="ECO:0000259" key="4">
    <source>
        <dbReference type="Pfam" id="PF03152"/>
    </source>
</evidence>
<feature type="compositionally biased region" description="Polar residues" evidence="3">
    <location>
        <begin position="469"/>
        <end position="498"/>
    </location>
</feature>
<dbReference type="PANTHER" id="PTHR12555:SF21">
    <property type="entry name" value="UBIQUITIN FUSION DEGRADATION PROTEIN 1 HOMOLOG"/>
    <property type="match status" value="1"/>
</dbReference>
<keyword evidence="2" id="KW-0833">Ubl conjugation pathway</keyword>
<dbReference type="AlphaFoldDB" id="A0A0S3SG86"/>
<feature type="compositionally biased region" description="Basic and acidic residues" evidence="3">
    <location>
        <begin position="323"/>
        <end position="332"/>
    </location>
</feature>
<dbReference type="OrthoDB" id="422728at2759"/>
<proteinExistence type="inferred from homology"/>
<dbReference type="InterPro" id="IPR055417">
    <property type="entry name" value="UFD1_N1"/>
</dbReference>
<name>A0A0S3SG86_PHAAN</name>
<evidence type="ECO:0000256" key="2">
    <source>
        <dbReference type="ARBA" id="ARBA00022786"/>
    </source>
</evidence>
<dbReference type="GO" id="GO:0006511">
    <property type="term" value="P:ubiquitin-dependent protein catabolic process"/>
    <property type="evidence" value="ECO:0007669"/>
    <property type="project" value="InterPro"/>
</dbReference>
<feature type="compositionally biased region" description="Basic and acidic residues" evidence="3">
    <location>
        <begin position="446"/>
        <end position="468"/>
    </location>
</feature>
<dbReference type="Gene3D" id="2.40.40.50">
    <property type="entry name" value="Ubiquitin fusion degradation protein UFD1, N-terminal domain"/>
    <property type="match status" value="1"/>
</dbReference>
<dbReference type="InterPro" id="IPR004854">
    <property type="entry name" value="Ufd1-like"/>
</dbReference>
<evidence type="ECO:0000256" key="1">
    <source>
        <dbReference type="ARBA" id="ARBA00006043"/>
    </source>
</evidence>
<protein>
    <submittedName>
        <fullName evidence="6">Uncharacterized protein</fullName>
    </submittedName>
</protein>
<dbReference type="EMBL" id="AP015040">
    <property type="protein sequence ID" value="BAT91850.1"/>
    <property type="molecule type" value="Genomic_DNA"/>
</dbReference>
<accession>A0A0S3SG86</accession>
<feature type="region of interest" description="Disordered" evidence="3">
    <location>
        <begin position="425"/>
        <end position="530"/>
    </location>
</feature>
<evidence type="ECO:0000313" key="6">
    <source>
        <dbReference type="EMBL" id="BAT91850.1"/>
    </source>
</evidence>
<evidence type="ECO:0000259" key="5">
    <source>
        <dbReference type="Pfam" id="PF24842"/>
    </source>
</evidence>
<dbReference type="GO" id="GO:0034098">
    <property type="term" value="C:VCP-NPL4-UFD1 AAA ATPase complex"/>
    <property type="evidence" value="ECO:0007669"/>
    <property type="project" value="TreeGrafter"/>
</dbReference>